<evidence type="ECO:0000313" key="4">
    <source>
        <dbReference type="Proteomes" id="UP000623467"/>
    </source>
</evidence>
<dbReference type="GO" id="GO:0006598">
    <property type="term" value="P:polyamine catabolic process"/>
    <property type="evidence" value="ECO:0007669"/>
    <property type="project" value="TreeGrafter"/>
</dbReference>
<dbReference type="Gene3D" id="3.50.50.60">
    <property type="entry name" value="FAD/NAD(P)-binding domain"/>
    <property type="match status" value="1"/>
</dbReference>
<proteinExistence type="predicted"/>
<dbReference type="SUPFAM" id="SSF51905">
    <property type="entry name" value="FAD/NAD(P)-binding domain"/>
    <property type="match status" value="1"/>
</dbReference>
<comment type="caution">
    <text evidence="3">The sequence shown here is derived from an EMBL/GenBank/DDBJ whole genome shotgun (WGS) entry which is preliminary data.</text>
</comment>
<organism evidence="3 4">
    <name type="scientific">Mycena sanguinolenta</name>
    <dbReference type="NCBI Taxonomy" id="230812"/>
    <lineage>
        <taxon>Eukaryota</taxon>
        <taxon>Fungi</taxon>
        <taxon>Dikarya</taxon>
        <taxon>Basidiomycota</taxon>
        <taxon>Agaricomycotina</taxon>
        <taxon>Agaricomycetes</taxon>
        <taxon>Agaricomycetidae</taxon>
        <taxon>Agaricales</taxon>
        <taxon>Marasmiineae</taxon>
        <taxon>Mycenaceae</taxon>
        <taxon>Mycena</taxon>
    </lineage>
</organism>
<feature type="domain" description="Amine oxidase" evidence="2">
    <location>
        <begin position="38"/>
        <end position="489"/>
    </location>
</feature>
<dbReference type="InterPro" id="IPR002937">
    <property type="entry name" value="Amino_oxidase"/>
</dbReference>
<keyword evidence="1" id="KW-0732">Signal</keyword>
<dbReference type="AlphaFoldDB" id="A0A8H6YME7"/>
<dbReference type="InterPro" id="IPR050281">
    <property type="entry name" value="Flavin_monoamine_oxidase"/>
</dbReference>
<accession>A0A8H6YME7</accession>
<dbReference type="Proteomes" id="UP000623467">
    <property type="component" value="Unassembled WGS sequence"/>
</dbReference>
<evidence type="ECO:0000259" key="2">
    <source>
        <dbReference type="Pfam" id="PF01593"/>
    </source>
</evidence>
<gene>
    <name evidence="3" type="ORF">MSAN_01165300</name>
</gene>
<feature type="chain" id="PRO_5034996217" evidence="1">
    <location>
        <begin position="16"/>
        <end position="521"/>
    </location>
</feature>
<evidence type="ECO:0000313" key="3">
    <source>
        <dbReference type="EMBL" id="KAF7361327.1"/>
    </source>
</evidence>
<dbReference type="PANTHER" id="PTHR10742">
    <property type="entry name" value="FLAVIN MONOAMINE OXIDASE"/>
    <property type="match status" value="1"/>
</dbReference>
<dbReference type="InterPro" id="IPR036188">
    <property type="entry name" value="FAD/NAD-bd_sf"/>
</dbReference>
<dbReference type="EMBL" id="JACAZH010000008">
    <property type="protein sequence ID" value="KAF7361327.1"/>
    <property type="molecule type" value="Genomic_DNA"/>
</dbReference>
<sequence>MRRIFWLFALGATSGVTFVPPPPPKENHRSVLILGGGVAGIIAARTLHEQGIDDFMIVEARDELGGRLRSKQLGADNRRVTVELGANWIQGTQEENGPANPILTLARRHGLKAAESDFYDSMTTYDETGQVDYLNVFNKAVADYTILTIAGGERVQRKQVDSTCRTGYSIIGAKPRTPHEMVSEYYMVRELYLRFDHKLISITDWEYAQTPEKTSWIASSWASASICPCANNFTYDVDQGGFSDGNLFSIDQRGFKHFIQAEAATFLTPEQTLLNATVRNIAHSADGVVVTLTDRTNITADYAITTFSIGVLQNDDVLFEPPLPTWKQEAIQSMTMGTYTKIFLQFADKFWFDTQFALYADRERGRYPVWQGLDLENFMPGSGIVFATVTGDYSQRIERMSDAEVQAEVLEVLRTMFPNTTIPTPTAFFFPRWFSDPLYRGSFSNWPSGFVSPHHTNIRANIGQRLWFAGEGTSQKYFGFLHGAYFEGLDIGKRVANCLNTGNCASLPFTEEVLSATPYVA</sequence>
<dbReference type="Pfam" id="PF01593">
    <property type="entry name" value="Amino_oxidase"/>
    <property type="match status" value="1"/>
</dbReference>
<dbReference type="PANTHER" id="PTHR10742:SF313">
    <property type="entry name" value="AMINE OXIDASE"/>
    <property type="match status" value="1"/>
</dbReference>
<dbReference type="Gene3D" id="3.90.660.10">
    <property type="match status" value="1"/>
</dbReference>
<keyword evidence="4" id="KW-1185">Reference proteome</keyword>
<feature type="signal peptide" evidence="1">
    <location>
        <begin position="1"/>
        <end position="15"/>
    </location>
</feature>
<dbReference type="GO" id="GO:0016491">
    <property type="term" value="F:oxidoreductase activity"/>
    <property type="evidence" value="ECO:0007669"/>
    <property type="project" value="InterPro"/>
</dbReference>
<name>A0A8H6YME7_9AGAR</name>
<dbReference type="OrthoDB" id="5046242at2759"/>
<dbReference type="SUPFAM" id="SSF54373">
    <property type="entry name" value="FAD-linked reductases, C-terminal domain"/>
    <property type="match status" value="1"/>
</dbReference>
<reference evidence="3" key="1">
    <citation type="submission" date="2020-05" db="EMBL/GenBank/DDBJ databases">
        <title>Mycena genomes resolve the evolution of fungal bioluminescence.</title>
        <authorList>
            <person name="Tsai I.J."/>
        </authorList>
    </citation>
    <scope>NUCLEOTIDE SEQUENCE</scope>
    <source>
        <strain evidence="3">160909Yilan</strain>
    </source>
</reference>
<protein>
    <submittedName>
        <fullName evidence="3">Amine oxidase</fullName>
    </submittedName>
</protein>
<evidence type="ECO:0000256" key="1">
    <source>
        <dbReference type="SAM" id="SignalP"/>
    </source>
</evidence>